<feature type="domain" description="Major coat protein L-A virus" evidence="1">
    <location>
        <begin position="24"/>
        <end position="389"/>
    </location>
</feature>
<dbReference type="InterPro" id="IPR036332">
    <property type="entry name" value="Major_coat_LA-virus_sf"/>
</dbReference>
<accession>A0AAE7RBE6</accession>
<reference evidence="2" key="1">
    <citation type="journal article" date="2021" name="Arch. Virol.">
        <title>Identification and molecular characterization of tea-oil camellia-associated totivirus 1.</title>
        <authorList>
            <person name="Zhang Z.Y."/>
            <person name="Huang H."/>
            <person name="Han X.X."/>
            <person name="Li R."/>
            <person name="Wu L.P."/>
            <person name="Wu L."/>
        </authorList>
    </citation>
    <scope>NUCLEOTIDE SEQUENCE</scope>
    <source>
        <strain evidence="2">Jiangxi</strain>
    </source>
</reference>
<protein>
    <submittedName>
        <fullName evidence="2">Coat protein</fullName>
    </submittedName>
</protein>
<dbReference type="GO" id="GO:0019028">
    <property type="term" value="C:viral capsid"/>
    <property type="evidence" value="ECO:0007669"/>
    <property type="project" value="UniProtKB-KW"/>
</dbReference>
<dbReference type="EMBL" id="MW025466">
    <property type="protein sequence ID" value="QUE40562.1"/>
    <property type="molecule type" value="Genomic_RNA"/>
</dbReference>
<sequence length="702" mass="81269">MDNLLRKLEIDPEKLLNKLSNEKGKIDTYLDVNYNVEFNGRRENLRREYVQTMTWYGKSKGEFGAEINDTSGMSTRCLLPDGQVSVNKLVDVIRSDGAQTESAIGSYFSRAKSWDWCDSQVGLLVNMVRYAMIMKLEEIGDVKNGEDYKWDDYSQDGIIVNRSNMMKPIKKGDFFWPGGEFADGYPETCVIAGELYHHSDDSINVAMLKQFEARFVILMLGKWKRQTNYLLDFELDKLVDRIMFRADKNDDIPNLTEWTKEEEGDEFYDEVPKRLTSEEAWNVVFKYVKANRLYRQYWQAMCIINQVTAQFMPDGIEAQAWLDNEIGIKIPKFRACRGRLTFLIKDKPALLGDREYYSWLNTSKYIESNLMAGIIMAQLIETGIGVINMRQNMEYENPKMTLGMNERTRPGSGMVWAVSEAVKMIEPSLANRDSYLFFDTEITSWNKERDIRVKIGEKGAYNRTIKRRGGHSYIAVPILPMPGIPTMLMPIHPFPKQDPLALSGVIRNGEDRRIHESGKLTVTPYQAWESAWFSSMTGRTIRPISAHGFYSAEIYKPEDNFKWVWPLPRNKLYREEKISFVKHTDVKPRRGVRISKLPALTDIYPDFELTYNGKVISKGTIRSKEKSSIFEARDIDHKYKSKNYVIRVQGNIEMREAWAAESRTLDTACEACSGWRSGFKVIKRWSVTVVVENILIGELEYF</sequence>
<proteinExistence type="predicted"/>
<organism evidence="2 3">
    <name type="scientific">Tea-oil camellia-associated totivirus 1</name>
    <dbReference type="NCBI Taxonomy" id="2829560"/>
    <lineage>
        <taxon>Viruses</taxon>
        <taxon>Riboviria</taxon>
        <taxon>Orthornavirae</taxon>
        <taxon>Duplornaviricota</taxon>
        <taxon>Chrymotiviricetes</taxon>
        <taxon>Ghabrivirales</taxon>
        <taxon>Alphatotivirineae</taxon>
        <taxon>Orthototiviridae</taxon>
        <taxon>Totivirus</taxon>
        <taxon>Totivirus sanjyuni</taxon>
    </lineage>
</organism>
<keyword evidence="3" id="KW-1185">Reference proteome</keyword>
<evidence type="ECO:0000313" key="3">
    <source>
        <dbReference type="Proteomes" id="UP001265549"/>
    </source>
</evidence>
<name>A0AAE7RBE6_9VIRU</name>
<keyword evidence="2" id="KW-0167">Capsid protein</keyword>
<evidence type="ECO:0000313" key="2">
    <source>
        <dbReference type="EMBL" id="QUE40562.1"/>
    </source>
</evidence>
<dbReference type="SUPFAM" id="SSF82856">
    <property type="entry name" value="L-A virus major coat protein"/>
    <property type="match status" value="1"/>
</dbReference>
<dbReference type="Proteomes" id="UP001265549">
    <property type="component" value="Segment"/>
</dbReference>
<dbReference type="InterPro" id="IPR015302">
    <property type="entry name" value="Major_coat_LA-virus"/>
</dbReference>
<dbReference type="Pfam" id="PF09220">
    <property type="entry name" value="LA-virus_coat"/>
    <property type="match status" value="1"/>
</dbReference>
<dbReference type="Gene3D" id="3.90.1840.10">
    <property type="entry name" value="Major capsid protein"/>
    <property type="match status" value="1"/>
</dbReference>
<evidence type="ECO:0000259" key="1">
    <source>
        <dbReference type="Pfam" id="PF09220"/>
    </source>
</evidence>
<keyword evidence="2" id="KW-0946">Virion</keyword>